<dbReference type="SUPFAM" id="SSF53335">
    <property type="entry name" value="S-adenosyl-L-methionine-dependent methyltransferases"/>
    <property type="match status" value="1"/>
</dbReference>
<feature type="region of interest" description="Disordered" evidence="7">
    <location>
        <begin position="224"/>
        <end position="247"/>
    </location>
</feature>
<proteinExistence type="inferred from homology"/>
<protein>
    <recommendedName>
        <fullName evidence="6">Ribosomal RNA small subunit methyltransferase G</fullName>
        <ecNumber evidence="6">2.1.1.-</ecNumber>
    </recommendedName>
    <alternativeName>
        <fullName evidence="6">16S rRNA 7-methylguanosine methyltransferase</fullName>
        <shortName evidence="6">16S rRNA m7G methyltransferase</shortName>
    </alternativeName>
</protein>
<dbReference type="OrthoDB" id="340750at2"/>
<evidence type="ECO:0000256" key="2">
    <source>
        <dbReference type="ARBA" id="ARBA00022552"/>
    </source>
</evidence>
<comment type="function">
    <text evidence="6">Specifically methylates the N7 position of a guanine in 16S rRNA.</text>
</comment>
<dbReference type="EC" id="2.1.1.-" evidence="6"/>
<feature type="binding site" evidence="6">
    <location>
        <begin position="141"/>
        <end position="142"/>
    </location>
    <ligand>
        <name>S-adenosyl-L-methionine</name>
        <dbReference type="ChEBI" id="CHEBI:59789"/>
    </ligand>
</feature>
<gene>
    <name evidence="6" type="primary">rsmG</name>
    <name evidence="8" type="ORF">EHS11_07295</name>
</gene>
<feature type="compositionally biased region" description="Basic and acidic residues" evidence="7">
    <location>
        <begin position="234"/>
        <end position="247"/>
    </location>
</feature>
<sequence length="247" mass="28484">MAENLAREKVSSLLPQIFESLDAQFDWKKVDLYHEFLIRENEKGGFFSKNDSALILDRHIIDCLVFVFKLKESGFVSRETNLADVGTGPGLPGFLFLCLKESPKLTLIDSQKRKLFLLEEEIGKGNLSGANDRISFEYMRAEEEKRKFDLVTSRAVVPYPFMVEVVSNLVKKNGYFCPFLGQRNFDEKVETKVLKYSGFRIKKEIELRELEFVGKRHIKILQKDSEPSPGYPRLWKDISKESKEGNG</sequence>
<feature type="binding site" evidence="6">
    <location>
        <position position="91"/>
    </location>
    <ligand>
        <name>S-adenosyl-L-methionine</name>
        <dbReference type="ChEBI" id="CHEBI:59789"/>
    </ligand>
</feature>
<evidence type="ECO:0000256" key="3">
    <source>
        <dbReference type="ARBA" id="ARBA00022603"/>
    </source>
</evidence>
<evidence type="ECO:0000256" key="5">
    <source>
        <dbReference type="ARBA" id="ARBA00022691"/>
    </source>
</evidence>
<evidence type="ECO:0000256" key="4">
    <source>
        <dbReference type="ARBA" id="ARBA00022679"/>
    </source>
</evidence>
<dbReference type="PANTHER" id="PTHR31760">
    <property type="entry name" value="S-ADENOSYL-L-METHIONINE-DEPENDENT METHYLTRANSFERASES SUPERFAMILY PROTEIN"/>
    <property type="match status" value="1"/>
</dbReference>
<dbReference type="GO" id="GO:0005829">
    <property type="term" value="C:cytosol"/>
    <property type="evidence" value="ECO:0007669"/>
    <property type="project" value="TreeGrafter"/>
</dbReference>
<dbReference type="Gene3D" id="3.40.50.150">
    <property type="entry name" value="Vaccinia Virus protein VP39"/>
    <property type="match status" value="1"/>
</dbReference>
<comment type="caution">
    <text evidence="8">The sequence shown here is derived from an EMBL/GenBank/DDBJ whole genome shotgun (WGS) entry which is preliminary data.</text>
</comment>
<keyword evidence="1 6" id="KW-0963">Cytoplasm</keyword>
<keyword evidence="3 6" id="KW-0489">Methyltransferase</keyword>
<accession>A0A4R9LTH2</accession>
<comment type="caution">
    <text evidence="6">Lacks conserved residue(s) required for the propagation of feature annotation.</text>
</comment>
<evidence type="ECO:0000313" key="9">
    <source>
        <dbReference type="Proteomes" id="UP000298264"/>
    </source>
</evidence>
<dbReference type="EMBL" id="RQHV01000042">
    <property type="protein sequence ID" value="TGN10970.1"/>
    <property type="molecule type" value="Genomic_DNA"/>
</dbReference>
<keyword evidence="9" id="KW-1185">Reference proteome</keyword>
<dbReference type="InterPro" id="IPR003682">
    <property type="entry name" value="rRNA_ssu_MeTfrase_G"/>
</dbReference>
<evidence type="ECO:0000256" key="7">
    <source>
        <dbReference type="SAM" id="MobiDB-lite"/>
    </source>
</evidence>
<keyword evidence="4 6" id="KW-0808">Transferase</keyword>
<dbReference type="RefSeq" id="WP_135763731.1">
    <property type="nucleotide sequence ID" value="NZ_RQHV01000042.1"/>
</dbReference>
<dbReference type="Proteomes" id="UP000298264">
    <property type="component" value="Unassembled WGS sequence"/>
</dbReference>
<organism evidence="8 9">
    <name type="scientific">Leptospira ilyithenensis</name>
    <dbReference type="NCBI Taxonomy" id="2484901"/>
    <lineage>
        <taxon>Bacteria</taxon>
        <taxon>Pseudomonadati</taxon>
        <taxon>Spirochaetota</taxon>
        <taxon>Spirochaetia</taxon>
        <taxon>Leptospirales</taxon>
        <taxon>Leptospiraceae</taxon>
        <taxon>Leptospira</taxon>
    </lineage>
</organism>
<dbReference type="HAMAP" id="MF_00074">
    <property type="entry name" value="16SrRNA_methyltr_G"/>
    <property type="match status" value="1"/>
</dbReference>
<keyword evidence="2 6" id="KW-0698">rRNA processing</keyword>
<dbReference type="PANTHER" id="PTHR31760:SF0">
    <property type="entry name" value="S-ADENOSYL-L-METHIONINE-DEPENDENT METHYLTRANSFERASES SUPERFAMILY PROTEIN"/>
    <property type="match status" value="1"/>
</dbReference>
<evidence type="ECO:0000313" key="8">
    <source>
        <dbReference type="EMBL" id="TGN10970.1"/>
    </source>
</evidence>
<dbReference type="InterPro" id="IPR029063">
    <property type="entry name" value="SAM-dependent_MTases_sf"/>
</dbReference>
<evidence type="ECO:0000256" key="6">
    <source>
        <dbReference type="HAMAP-Rule" id="MF_00074"/>
    </source>
</evidence>
<keyword evidence="5 6" id="KW-0949">S-adenosyl-L-methionine</keyword>
<feature type="binding site" evidence="6">
    <location>
        <position position="86"/>
    </location>
    <ligand>
        <name>S-adenosyl-L-methionine</name>
        <dbReference type="ChEBI" id="CHEBI:59789"/>
    </ligand>
</feature>
<dbReference type="AlphaFoldDB" id="A0A4R9LTH2"/>
<dbReference type="Pfam" id="PF02527">
    <property type="entry name" value="GidB"/>
    <property type="match status" value="1"/>
</dbReference>
<dbReference type="GO" id="GO:0070043">
    <property type="term" value="F:rRNA (guanine-N7-)-methyltransferase activity"/>
    <property type="evidence" value="ECO:0007669"/>
    <property type="project" value="UniProtKB-UniRule"/>
</dbReference>
<evidence type="ECO:0000256" key="1">
    <source>
        <dbReference type="ARBA" id="ARBA00022490"/>
    </source>
</evidence>
<reference evidence="8" key="1">
    <citation type="journal article" date="2019" name="PLoS Negl. Trop. Dis.">
        <title>Revisiting the worldwide diversity of Leptospira species in the environment.</title>
        <authorList>
            <person name="Vincent A.T."/>
            <person name="Schiettekatte O."/>
            <person name="Bourhy P."/>
            <person name="Veyrier F.J."/>
            <person name="Picardeau M."/>
        </authorList>
    </citation>
    <scope>NUCLEOTIDE SEQUENCE [LARGE SCALE GENOMIC DNA]</scope>
    <source>
        <strain evidence="8">201400974</strain>
    </source>
</reference>
<comment type="similarity">
    <text evidence="6">Belongs to the methyltransferase superfamily. RNA methyltransferase RsmG family.</text>
</comment>
<name>A0A4R9LTH2_9LEPT</name>
<comment type="subcellular location">
    <subcellularLocation>
        <location evidence="6">Cytoplasm</location>
    </subcellularLocation>
</comment>
<dbReference type="PIRSF" id="PIRSF003078">
    <property type="entry name" value="GidB"/>
    <property type="match status" value="1"/>
</dbReference>
<feature type="binding site" evidence="6">
    <location>
        <position position="154"/>
    </location>
    <ligand>
        <name>S-adenosyl-L-methionine</name>
        <dbReference type="ChEBI" id="CHEBI:59789"/>
    </ligand>
</feature>